<sequence>MNSVQHVEELLARAERTAGLGAFVTLAADPASAEPPPARDVTLTVPEHHFTEPLHAHTAAVWGHSLDVLRRAGIRLVPAPR</sequence>
<evidence type="ECO:0000313" key="2">
    <source>
        <dbReference type="Proteomes" id="UP000637788"/>
    </source>
</evidence>
<keyword evidence="2" id="KW-1185">Reference proteome</keyword>
<evidence type="ECO:0000313" key="1">
    <source>
        <dbReference type="EMBL" id="GGK85486.1"/>
    </source>
</evidence>
<name>A0A917R2B8_9ACTN</name>
<comment type="caution">
    <text evidence="1">The sequence shown here is derived from an EMBL/GenBank/DDBJ whole genome shotgun (WGS) entry which is preliminary data.</text>
</comment>
<protein>
    <submittedName>
        <fullName evidence="1">Uncharacterized protein</fullName>
    </submittedName>
</protein>
<organism evidence="1 2">
    <name type="scientific">Streptomyces flaveus</name>
    <dbReference type="NCBI Taxonomy" id="66370"/>
    <lineage>
        <taxon>Bacteria</taxon>
        <taxon>Bacillati</taxon>
        <taxon>Actinomycetota</taxon>
        <taxon>Actinomycetes</taxon>
        <taxon>Kitasatosporales</taxon>
        <taxon>Streptomycetaceae</taxon>
        <taxon>Streptomyces</taxon>
        <taxon>Streptomyces aurantiacus group</taxon>
    </lineage>
</organism>
<reference evidence="1" key="2">
    <citation type="submission" date="2020-09" db="EMBL/GenBank/DDBJ databases">
        <authorList>
            <person name="Sun Q."/>
            <person name="Ohkuma M."/>
        </authorList>
    </citation>
    <scope>NUCLEOTIDE SEQUENCE</scope>
    <source>
        <strain evidence="1">JCM 3035</strain>
    </source>
</reference>
<reference evidence="1" key="1">
    <citation type="journal article" date="2014" name="Int. J. Syst. Evol. Microbiol.">
        <title>Complete genome sequence of Corynebacterium casei LMG S-19264T (=DSM 44701T), isolated from a smear-ripened cheese.</title>
        <authorList>
            <consortium name="US DOE Joint Genome Institute (JGI-PGF)"/>
            <person name="Walter F."/>
            <person name="Albersmeier A."/>
            <person name="Kalinowski J."/>
            <person name="Ruckert C."/>
        </authorList>
    </citation>
    <scope>NUCLEOTIDE SEQUENCE</scope>
    <source>
        <strain evidence="1">JCM 3035</strain>
    </source>
</reference>
<dbReference type="EMBL" id="BMPQ01000014">
    <property type="protein sequence ID" value="GGK85486.1"/>
    <property type="molecule type" value="Genomic_DNA"/>
</dbReference>
<dbReference type="RefSeq" id="WP_189324367.1">
    <property type="nucleotide sequence ID" value="NZ_BMPQ01000014.1"/>
</dbReference>
<proteinExistence type="predicted"/>
<accession>A0A917R2B8</accession>
<gene>
    <name evidence="1" type="ORF">GCM10010094_53410</name>
</gene>
<dbReference type="AlphaFoldDB" id="A0A917R2B8"/>
<dbReference type="Proteomes" id="UP000637788">
    <property type="component" value="Unassembled WGS sequence"/>
</dbReference>